<comment type="subcellular location">
    <subcellularLocation>
        <location evidence="9">Cytoplasm</location>
    </subcellularLocation>
</comment>
<dbReference type="EC" id="3.4.19.12" evidence="9"/>
<dbReference type="Gene3D" id="3.10.20.90">
    <property type="entry name" value="Phosphatidylinositol 3-kinase Catalytic Subunit, Chain A, domain 1"/>
    <property type="match status" value="1"/>
</dbReference>
<keyword evidence="7 9" id="KW-0788">Thiol protease</keyword>
<evidence type="ECO:0000256" key="3">
    <source>
        <dbReference type="ARBA" id="ARBA00022723"/>
    </source>
</evidence>
<dbReference type="InterPro" id="IPR048857">
    <property type="entry name" value="OTU1_Ubl"/>
</dbReference>
<evidence type="ECO:0000256" key="1">
    <source>
        <dbReference type="ARBA" id="ARBA00000707"/>
    </source>
</evidence>
<dbReference type="OrthoDB" id="65596at2759"/>
<dbReference type="FunFam" id="3.10.20.90:FF:000096">
    <property type="entry name" value="Ubiquitin thioesterase OTU1"/>
    <property type="match status" value="1"/>
</dbReference>
<keyword evidence="8" id="KW-0862">Zinc</keyword>
<evidence type="ECO:0000256" key="6">
    <source>
        <dbReference type="ARBA" id="ARBA00022801"/>
    </source>
</evidence>
<protein>
    <recommendedName>
        <fullName evidence="9">Ubiquitin thioesterase OTU</fullName>
        <ecNumber evidence="9">3.4.19.12</ecNumber>
    </recommendedName>
</protein>
<dbReference type="InterPro" id="IPR057766">
    <property type="entry name" value="Znf-C2H2_OTU1-like_C"/>
</dbReference>
<dbReference type="Pfam" id="PF02338">
    <property type="entry name" value="OTU"/>
    <property type="match status" value="1"/>
</dbReference>
<reference evidence="12" key="1">
    <citation type="submission" date="2015-02" db="EMBL/GenBank/DDBJ databases">
        <title>Genome sequencing for Strongylocentrotus purpuratus.</title>
        <authorList>
            <person name="Murali S."/>
            <person name="Liu Y."/>
            <person name="Vee V."/>
            <person name="English A."/>
            <person name="Wang M."/>
            <person name="Skinner E."/>
            <person name="Han Y."/>
            <person name="Muzny D.M."/>
            <person name="Worley K.C."/>
            <person name="Gibbs R.A."/>
        </authorList>
    </citation>
    <scope>NUCLEOTIDE SEQUENCE</scope>
</reference>
<dbReference type="CDD" id="cd22745">
    <property type="entry name" value="OTU_OTU1"/>
    <property type="match status" value="1"/>
</dbReference>
<dbReference type="Pfam" id="PF24560">
    <property type="entry name" value="zf-C2H2_OTU1_C"/>
    <property type="match status" value="1"/>
</dbReference>
<dbReference type="Gene3D" id="3.90.70.80">
    <property type="match status" value="1"/>
</dbReference>
<feature type="domain" description="OTU" evidence="10">
    <location>
        <begin position="101"/>
        <end position="226"/>
    </location>
</feature>
<dbReference type="GO" id="GO:0030968">
    <property type="term" value="P:endoplasmic reticulum unfolded protein response"/>
    <property type="evidence" value="ECO:0000318"/>
    <property type="project" value="GO_Central"/>
</dbReference>
<evidence type="ECO:0000313" key="12">
    <source>
        <dbReference type="Proteomes" id="UP000007110"/>
    </source>
</evidence>
<evidence type="ECO:0000256" key="5">
    <source>
        <dbReference type="ARBA" id="ARBA00022786"/>
    </source>
</evidence>
<dbReference type="InParanoid" id="A0A7M7TGN2"/>
<evidence type="ECO:0000259" key="10">
    <source>
        <dbReference type="PROSITE" id="PS50802"/>
    </source>
</evidence>
<dbReference type="SUPFAM" id="SSF54236">
    <property type="entry name" value="Ubiquitin-like"/>
    <property type="match status" value="1"/>
</dbReference>
<keyword evidence="6 9" id="KW-0378">Hydrolase</keyword>
<keyword evidence="2" id="KW-0645">Protease</keyword>
<accession>A0A7M7TGN2</accession>
<dbReference type="GO" id="GO:0036503">
    <property type="term" value="P:ERAD pathway"/>
    <property type="evidence" value="ECO:0000318"/>
    <property type="project" value="GO_Central"/>
</dbReference>
<dbReference type="GO" id="GO:0005737">
    <property type="term" value="C:cytoplasm"/>
    <property type="evidence" value="ECO:0007669"/>
    <property type="project" value="UniProtKB-SubCell"/>
</dbReference>
<dbReference type="SUPFAM" id="SSF54001">
    <property type="entry name" value="Cysteine proteinases"/>
    <property type="match status" value="1"/>
</dbReference>
<dbReference type="InterPro" id="IPR038765">
    <property type="entry name" value="Papain-like_cys_pep_sf"/>
</dbReference>
<dbReference type="KEGG" id="spu:580188"/>
<reference evidence="11" key="2">
    <citation type="submission" date="2021-01" db="UniProtKB">
        <authorList>
            <consortium name="EnsemblMetazoa"/>
        </authorList>
    </citation>
    <scope>IDENTIFICATION</scope>
</reference>
<evidence type="ECO:0000256" key="7">
    <source>
        <dbReference type="ARBA" id="ARBA00022807"/>
    </source>
</evidence>
<dbReference type="EnsemblMetazoa" id="XM_780261">
    <property type="protein sequence ID" value="XP_785354"/>
    <property type="gene ID" value="LOC580188"/>
</dbReference>
<name>A0A7M7TGN2_STRPU</name>
<dbReference type="InterPro" id="IPR029071">
    <property type="entry name" value="Ubiquitin-like_domsf"/>
</dbReference>
<dbReference type="OMA" id="TRCILVY"/>
<keyword evidence="9" id="KW-0963">Cytoplasm</keyword>
<dbReference type="PROSITE" id="PS50802">
    <property type="entry name" value="OTU"/>
    <property type="match status" value="1"/>
</dbReference>
<keyword evidence="5 9" id="KW-0833">Ubl conjugation pathway</keyword>
<dbReference type="CDD" id="cd17059">
    <property type="entry name" value="Ubl_OTU1"/>
    <property type="match status" value="1"/>
</dbReference>
<dbReference type="AlphaFoldDB" id="A0A7M7TGN2"/>
<dbReference type="GO" id="GO:0004843">
    <property type="term" value="F:cysteine-type deubiquitinase activity"/>
    <property type="evidence" value="ECO:0000318"/>
    <property type="project" value="GO_Central"/>
</dbReference>
<comment type="function">
    <text evidence="9">Hydrolase that can remove conjugated ubiquitin from proteins and may therefore play an important regulatory role at the level of protein turnover by preventing degradation.</text>
</comment>
<dbReference type="CTD" id="55432"/>
<evidence type="ECO:0000256" key="9">
    <source>
        <dbReference type="RuleBase" id="RU367104"/>
    </source>
</evidence>
<dbReference type="Pfam" id="PF21403">
    <property type="entry name" value="OTU1_UBXL"/>
    <property type="match status" value="1"/>
</dbReference>
<dbReference type="PANTHER" id="PTHR13312">
    <property type="entry name" value="HIV-INDUCED PROTEIN-7-LIKE PROTEASE"/>
    <property type="match status" value="1"/>
</dbReference>
<keyword evidence="3" id="KW-0479">Metal-binding</keyword>
<dbReference type="GeneID" id="580188"/>
<dbReference type="FunCoup" id="A0A7M7TGN2">
    <property type="interactions" value="1028"/>
</dbReference>
<dbReference type="InterPro" id="IPR003323">
    <property type="entry name" value="OTU_dom"/>
</dbReference>
<evidence type="ECO:0000256" key="4">
    <source>
        <dbReference type="ARBA" id="ARBA00022771"/>
    </source>
</evidence>
<evidence type="ECO:0000313" key="11">
    <source>
        <dbReference type="EnsemblMetazoa" id="XP_785354"/>
    </source>
</evidence>
<proteinExistence type="predicted"/>
<dbReference type="Proteomes" id="UP000007110">
    <property type="component" value="Unassembled WGS sequence"/>
</dbReference>
<organism evidence="11 12">
    <name type="scientific">Strongylocentrotus purpuratus</name>
    <name type="common">Purple sea urchin</name>
    <dbReference type="NCBI Taxonomy" id="7668"/>
    <lineage>
        <taxon>Eukaryota</taxon>
        <taxon>Metazoa</taxon>
        <taxon>Echinodermata</taxon>
        <taxon>Eleutherozoa</taxon>
        <taxon>Echinozoa</taxon>
        <taxon>Echinoidea</taxon>
        <taxon>Euechinoidea</taxon>
        <taxon>Echinacea</taxon>
        <taxon>Camarodonta</taxon>
        <taxon>Echinidea</taxon>
        <taxon>Strongylocentrotidae</taxon>
        <taxon>Strongylocentrotus</taxon>
    </lineage>
</organism>
<comment type="catalytic activity">
    <reaction evidence="1 9">
        <text>Thiol-dependent hydrolysis of ester, thioester, amide, peptide and isopeptide bonds formed by the C-terminal Gly of ubiquitin (a 76-residue protein attached to proteins as an intracellular targeting signal).</text>
        <dbReference type="EC" id="3.4.19.12"/>
    </reaction>
</comment>
<dbReference type="PANTHER" id="PTHR13312:SF0">
    <property type="entry name" value="UBIQUITIN THIOESTERASE OTU1"/>
    <property type="match status" value="1"/>
</dbReference>
<evidence type="ECO:0000256" key="8">
    <source>
        <dbReference type="ARBA" id="ARBA00022833"/>
    </source>
</evidence>
<evidence type="ECO:0000256" key="2">
    <source>
        <dbReference type="ARBA" id="ARBA00022670"/>
    </source>
</evidence>
<keyword evidence="4" id="KW-0863">Zinc-finger</keyword>
<sequence length="298" mass="33310">MSSTPFLVMIKAKNGRKKLEGLTMKSTISHLLQKISEFTEIPSKSQKLLHGYPPKPLDLSNEGQELASLPFKSGDMVIVEEDETSNKTDISQGSGEAKATVTRRVVPSDNSCLFMSIALLMEGGNTDSSRAQELRNLIVNVVSSNPELYNEVFLAKSNLEYCQWIKNPDSWGGAIEISILSEFYETEIAVVDTQSVRIDKFGENNGYNHRIYLIYDNVHYDPLIKELGGDGMETVFRVDDEEVQSQVLHLATEAQKSRQYTDLSGFTLRCLVCNDGLRGQRQAQQHAMATGHSNFAEY</sequence>
<keyword evidence="12" id="KW-1185">Reference proteome</keyword>
<dbReference type="GO" id="GO:0008270">
    <property type="term" value="F:zinc ion binding"/>
    <property type="evidence" value="ECO:0007669"/>
    <property type="project" value="UniProtKB-KW"/>
</dbReference>
<dbReference type="RefSeq" id="XP_785354.1">
    <property type="nucleotide sequence ID" value="XM_780261.5"/>
</dbReference>